<sequence length="174" mass="18581">MEILNYVSVLTIPLLVTVIVMDGILKKRPVYSIFLKGAAKGLKTTAQLLPAWIGLLTAAGVLRGSGLLDKIVDLLGALLKNSGFPTEILPVLVVRLFSASAATGLTLDLFQKYGPDSDIGLLASIFMSCTETVFYTMSVYFAAVSIKKGRYTRNGALLATMAGILASFVIVTYL</sequence>
<evidence type="ECO:0000256" key="1">
    <source>
        <dbReference type="SAM" id="Phobius"/>
    </source>
</evidence>
<feature type="domain" description="Nucleoside transporter/FeoB GTPase Gate" evidence="2">
    <location>
        <begin position="47"/>
        <end position="146"/>
    </location>
</feature>
<feature type="transmembrane region" description="Helical" evidence="1">
    <location>
        <begin position="155"/>
        <end position="173"/>
    </location>
</feature>
<dbReference type="RefSeq" id="WP_262654574.1">
    <property type="nucleotide sequence ID" value="NZ_JAOQKE010000007.1"/>
</dbReference>
<dbReference type="PANTHER" id="PTHR35793">
    <property type="entry name" value="INNER MEMBRANE PROTEIN YJIG"/>
    <property type="match status" value="1"/>
</dbReference>
<accession>A0ABT2SL81</accession>
<evidence type="ECO:0000259" key="2">
    <source>
        <dbReference type="Pfam" id="PF07670"/>
    </source>
</evidence>
<dbReference type="EMBL" id="JAOQKE010000007">
    <property type="protein sequence ID" value="MCU6725228.1"/>
    <property type="molecule type" value="Genomic_DNA"/>
</dbReference>
<keyword evidence="1" id="KW-1133">Transmembrane helix</keyword>
<evidence type="ECO:0000313" key="4">
    <source>
        <dbReference type="Proteomes" id="UP001652338"/>
    </source>
</evidence>
<reference evidence="3 4" key="1">
    <citation type="journal article" date="2021" name="ISME Commun">
        <title>Automated analysis of genomic sequences facilitates high-throughput and comprehensive description of bacteria.</title>
        <authorList>
            <person name="Hitch T.C.A."/>
        </authorList>
    </citation>
    <scope>NUCLEOTIDE SEQUENCE [LARGE SCALE GENOMIC DNA]</scope>
    <source>
        <strain evidence="3 4">Sanger_29</strain>
    </source>
</reference>
<feature type="transmembrane region" description="Helical" evidence="1">
    <location>
        <begin position="46"/>
        <end position="68"/>
    </location>
</feature>
<dbReference type="InterPro" id="IPR052549">
    <property type="entry name" value="SpmB"/>
</dbReference>
<keyword evidence="4" id="KW-1185">Reference proteome</keyword>
<protein>
    <submittedName>
        <fullName evidence="3">Spore maturation protein</fullName>
    </submittedName>
</protein>
<feature type="transmembrane region" description="Helical" evidence="1">
    <location>
        <begin position="6"/>
        <end position="25"/>
    </location>
</feature>
<name>A0ABT2SL81_9FIRM</name>
<feature type="transmembrane region" description="Helical" evidence="1">
    <location>
        <begin position="88"/>
        <end position="107"/>
    </location>
</feature>
<dbReference type="PANTHER" id="PTHR35793:SF2">
    <property type="entry name" value="INNER MEMBRANE PROTEIN YJIG"/>
    <property type="match status" value="1"/>
</dbReference>
<gene>
    <name evidence="3" type="ORF">OCV47_07685</name>
</gene>
<keyword evidence="1" id="KW-0472">Membrane</keyword>
<organism evidence="3 4">
    <name type="scientific">Muricoprocola aceti</name>
    <dbReference type="NCBI Taxonomy" id="2981772"/>
    <lineage>
        <taxon>Bacteria</taxon>
        <taxon>Bacillati</taxon>
        <taxon>Bacillota</taxon>
        <taxon>Clostridia</taxon>
        <taxon>Lachnospirales</taxon>
        <taxon>Lachnospiraceae</taxon>
        <taxon>Muricoprocola</taxon>
    </lineage>
</organism>
<feature type="transmembrane region" description="Helical" evidence="1">
    <location>
        <begin position="119"/>
        <end position="143"/>
    </location>
</feature>
<dbReference type="Proteomes" id="UP001652338">
    <property type="component" value="Unassembled WGS sequence"/>
</dbReference>
<keyword evidence="1" id="KW-0812">Transmembrane</keyword>
<dbReference type="InterPro" id="IPR011642">
    <property type="entry name" value="Gate_dom"/>
</dbReference>
<dbReference type="Pfam" id="PF07670">
    <property type="entry name" value="Gate"/>
    <property type="match status" value="1"/>
</dbReference>
<comment type="caution">
    <text evidence="3">The sequence shown here is derived from an EMBL/GenBank/DDBJ whole genome shotgun (WGS) entry which is preliminary data.</text>
</comment>
<evidence type="ECO:0000313" key="3">
    <source>
        <dbReference type="EMBL" id="MCU6725228.1"/>
    </source>
</evidence>
<proteinExistence type="predicted"/>